<dbReference type="Gene3D" id="1.25.10.10">
    <property type="entry name" value="Leucine-rich Repeat Variant"/>
    <property type="match status" value="1"/>
</dbReference>
<dbReference type="Gene3D" id="3.40.50.10140">
    <property type="entry name" value="Toll/interleukin-1 receptor homology (TIR) domain"/>
    <property type="match status" value="1"/>
</dbReference>
<evidence type="ECO:0000313" key="4">
    <source>
        <dbReference type="Proteomes" id="UP001208570"/>
    </source>
</evidence>
<evidence type="ECO:0000259" key="2">
    <source>
        <dbReference type="Pfam" id="PF13676"/>
    </source>
</evidence>
<feature type="compositionally biased region" description="Basic and acidic residues" evidence="1">
    <location>
        <begin position="28"/>
        <end position="38"/>
    </location>
</feature>
<comment type="caution">
    <text evidence="3">The sequence shown here is derived from an EMBL/GenBank/DDBJ whole genome shotgun (WGS) entry which is preliminary data.</text>
</comment>
<accession>A0AAD9JZT9</accession>
<organism evidence="3 4">
    <name type="scientific">Paralvinella palmiformis</name>
    <dbReference type="NCBI Taxonomy" id="53620"/>
    <lineage>
        <taxon>Eukaryota</taxon>
        <taxon>Metazoa</taxon>
        <taxon>Spiralia</taxon>
        <taxon>Lophotrochozoa</taxon>
        <taxon>Annelida</taxon>
        <taxon>Polychaeta</taxon>
        <taxon>Sedentaria</taxon>
        <taxon>Canalipalpata</taxon>
        <taxon>Terebellida</taxon>
        <taxon>Terebelliformia</taxon>
        <taxon>Alvinellidae</taxon>
        <taxon>Paralvinella</taxon>
    </lineage>
</organism>
<name>A0AAD9JZT9_9ANNE</name>
<feature type="region of interest" description="Disordered" evidence="1">
    <location>
        <begin position="1"/>
        <end position="77"/>
    </location>
</feature>
<evidence type="ECO:0000313" key="3">
    <source>
        <dbReference type="EMBL" id="KAK2162312.1"/>
    </source>
</evidence>
<feature type="region of interest" description="Disordered" evidence="1">
    <location>
        <begin position="415"/>
        <end position="441"/>
    </location>
</feature>
<dbReference type="AlphaFoldDB" id="A0AAD9JZT9"/>
<dbReference type="InterPro" id="IPR000157">
    <property type="entry name" value="TIR_dom"/>
</dbReference>
<dbReference type="PANTHER" id="PTHR46270:SF2">
    <property type="entry name" value="TIR DOMAIN-CONTAINING PROTEIN"/>
    <property type="match status" value="1"/>
</dbReference>
<evidence type="ECO:0000256" key="1">
    <source>
        <dbReference type="SAM" id="MobiDB-lite"/>
    </source>
</evidence>
<dbReference type="InterPro" id="IPR016024">
    <property type="entry name" value="ARM-type_fold"/>
</dbReference>
<feature type="domain" description="TIR" evidence="2">
    <location>
        <begin position="453"/>
        <end position="564"/>
    </location>
</feature>
<protein>
    <recommendedName>
        <fullName evidence="2">TIR domain-containing protein</fullName>
    </recommendedName>
</protein>
<dbReference type="SUPFAM" id="SSF52200">
    <property type="entry name" value="Toll/Interleukin receptor TIR domain"/>
    <property type="match status" value="1"/>
</dbReference>
<reference evidence="3" key="1">
    <citation type="journal article" date="2023" name="Mol. Biol. Evol.">
        <title>Third-Generation Sequencing Reveals the Adaptive Role of the Epigenome in Three Deep-Sea Polychaetes.</title>
        <authorList>
            <person name="Perez M."/>
            <person name="Aroh O."/>
            <person name="Sun Y."/>
            <person name="Lan Y."/>
            <person name="Juniper S.K."/>
            <person name="Young C.R."/>
            <person name="Angers B."/>
            <person name="Qian P.Y."/>
        </authorList>
    </citation>
    <scope>NUCLEOTIDE SEQUENCE</scope>
    <source>
        <strain evidence="3">P08H-3</strain>
    </source>
</reference>
<sequence length="749" mass="85198">MSQMEVSNTPGSSPDLLKESTDQTKILENGKKLPEKQNSDSSRPNSSLKAYTESSLSPLQATTTKRTSIPGSTNKKNIDTKQKLDLSSINKDVILAEIEVRMKRLKGKEDYKNSESYDDLEYLKATTRYGKHRNKERLALLDRVTELGVVDLFKTMFSKYFNTAKVHRLLRDIIVVLWNGTDTCFNMCHAIINSDAHAQIIHHLNSDVLGPDETDVAKIYIIKGLLGIINNVSRLVEDSGLIFRELDAVSVLKKYLISRTTMIRCKCELILAYIMTEKEYEEMNADVSNIKFLIMLLEDAMSSPEHKSNRYGFSADEVLQGLNKIAVSDSNKLKLVEHGALKHYVTLMQADCSATENFEAARGIWTLAFKCAEDIKLVPGCLESLKVLSIHADDKIKKQALGALWILEGKDHMHPKSNGRKTIDEAGMSNKKKEPPESTTDDLIEEDDEKQHIFISYQWNNQETVLRIRDSLIKNGYKVWMDVDAMTGSILESMALAVEQAAVVIICMSQKYKESPNCRTEAEYTFRLQKEIIPLRLQPRYKADGWLGALVGNKLYFDFSTESRFPKSQFGLIKELDVCGKKQNSIIRSQSYEYNAVPIKQTVMTSTPSETSSNNWSSTEVVKWIESNKLDLPLQWFTDVDGSLLMEMKQLHCDAPEFFFATLKDELHLSLKQILRFTQIGRDTPGSRWPTYEKACEAGTWEREKRLFATSVKISLRTRGSYLIFSGLSRTPSDSSKDHNEQYQFLKCE</sequence>
<feature type="compositionally biased region" description="Polar residues" evidence="1">
    <location>
        <begin position="39"/>
        <end position="75"/>
    </location>
</feature>
<dbReference type="Pfam" id="PF13676">
    <property type="entry name" value="TIR_2"/>
    <property type="match status" value="1"/>
</dbReference>
<dbReference type="GO" id="GO:0007165">
    <property type="term" value="P:signal transduction"/>
    <property type="evidence" value="ECO:0007669"/>
    <property type="project" value="InterPro"/>
</dbReference>
<dbReference type="EMBL" id="JAODUP010000100">
    <property type="protein sequence ID" value="KAK2162312.1"/>
    <property type="molecule type" value="Genomic_DNA"/>
</dbReference>
<dbReference type="PANTHER" id="PTHR46270">
    <property type="entry name" value="ARMADILLO-TYPE FOLD-RELATED"/>
    <property type="match status" value="1"/>
</dbReference>
<proteinExistence type="predicted"/>
<keyword evidence="4" id="KW-1185">Reference proteome</keyword>
<feature type="compositionally biased region" description="Polar residues" evidence="1">
    <location>
        <begin position="1"/>
        <end position="12"/>
    </location>
</feature>
<dbReference type="InterPro" id="IPR011989">
    <property type="entry name" value="ARM-like"/>
</dbReference>
<dbReference type="InterPro" id="IPR035897">
    <property type="entry name" value="Toll_tir_struct_dom_sf"/>
</dbReference>
<dbReference type="SUPFAM" id="SSF48371">
    <property type="entry name" value="ARM repeat"/>
    <property type="match status" value="1"/>
</dbReference>
<gene>
    <name evidence="3" type="ORF">LSH36_100g00028</name>
</gene>
<dbReference type="Proteomes" id="UP001208570">
    <property type="component" value="Unassembled WGS sequence"/>
</dbReference>